<evidence type="ECO:0000313" key="4">
    <source>
        <dbReference type="Proteomes" id="UP001549184"/>
    </source>
</evidence>
<feature type="chain" id="PRO_5045807468" description="Lipoprotein" evidence="2">
    <location>
        <begin position="18"/>
        <end position="139"/>
    </location>
</feature>
<reference evidence="3 4" key="1">
    <citation type="submission" date="2024-06" db="EMBL/GenBank/DDBJ databases">
        <title>Sorghum-associated microbial communities from plants grown in Nebraska, USA.</title>
        <authorList>
            <person name="Schachtman D."/>
        </authorList>
    </citation>
    <scope>NUCLEOTIDE SEQUENCE [LARGE SCALE GENOMIC DNA]</scope>
    <source>
        <strain evidence="3 4">1073</strain>
    </source>
</reference>
<dbReference type="EMBL" id="JBEPMU010000004">
    <property type="protein sequence ID" value="MET3653240.1"/>
    <property type="molecule type" value="Genomic_DNA"/>
</dbReference>
<organism evidence="3 4">
    <name type="scientific">Dyella japonica</name>
    <dbReference type="NCBI Taxonomy" id="231455"/>
    <lineage>
        <taxon>Bacteria</taxon>
        <taxon>Pseudomonadati</taxon>
        <taxon>Pseudomonadota</taxon>
        <taxon>Gammaproteobacteria</taxon>
        <taxon>Lysobacterales</taxon>
        <taxon>Rhodanobacteraceae</taxon>
        <taxon>Dyella</taxon>
    </lineage>
</organism>
<evidence type="ECO:0000313" key="3">
    <source>
        <dbReference type="EMBL" id="MET3653240.1"/>
    </source>
</evidence>
<dbReference type="RefSeq" id="WP_354014629.1">
    <property type="nucleotide sequence ID" value="NZ_JBEPMU010000004.1"/>
</dbReference>
<name>A0ABV2JWQ0_9GAMM</name>
<feature type="compositionally biased region" description="Pro residues" evidence="1">
    <location>
        <begin position="43"/>
        <end position="52"/>
    </location>
</feature>
<comment type="caution">
    <text evidence="3">The sequence shown here is derived from an EMBL/GenBank/DDBJ whole genome shotgun (WGS) entry which is preliminary data.</text>
</comment>
<sequence>MISSRFIAVLFSCALVAACQEGGADSAATPPSTADQATALSTPAPPAAPSIPPEQETGDFNAYVSRHPQINDSIFLRASLRNLMRELGKADGVPSHLAQEDAKYAALAVEKLKGYCANGSLTSQTGLPDTDCKLILAIH</sequence>
<evidence type="ECO:0008006" key="5">
    <source>
        <dbReference type="Google" id="ProtNLM"/>
    </source>
</evidence>
<feature type="signal peptide" evidence="2">
    <location>
        <begin position="1"/>
        <end position="17"/>
    </location>
</feature>
<evidence type="ECO:0000256" key="1">
    <source>
        <dbReference type="SAM" id="MobiDB-lite"/>
    </source>
</evidence>
<keyword evidence="4" id="KW-1185">Reference proteome</keyword>
<proteinExistence type="predicted"/>
<dbReference type="Proteomes" id="UP001549184">
    <property type="component" value="Unassembled WGS sequence"/>
</dbReference>
<accession>A0ABV2JWQ0</accession>
<keyword evidence="2" id="KW-0732">Signal</keyword>
<feature type="region of interest" description="Disordered" evidence="1">
    <location>
        <begin position="24"/>
        <end position="59"/>
    </location>
</feature>
<protein>
    <recommendedName>
        <fullName evidence="5">Lipoprotein</fullName>
    </recommendedName>
</protein>
<evidence type="ECO:0000256" key="2">
    <source>
        <dbReference type="SAM" id="SignalP"/>
    </source>
</evidence>
<dbReference type="PROSITE" id="PS51257">
    <property type="entry name" value="PROKAR_LIPOPROTEIN"/>
    <property type="match status" value="1"/>
</dbReference>
<gene>
    <name evidence="3" type="ORF">ABIC75_002976</name>
</gene>